<reference evidence="3 4" key="1">
    <citation type="submission" date="2021-05" db="EMBL/GenBank/DDBJ databases">
        <title>A Polyphasic approach of four new species of the genus Ohtaekwangia: Ohtaekwangia histidinii sp. nov., Ohtaekwangia cretensis sp. nov., Ohtaekwangia indiensis sp. nov., Ohtaekwangia reichenbachii sp. nov. from diverse environment.</title>
        <authorList>
            <person name="Octaviana S."/>
        </authorList>
    </citation>
    <scope>NUCLEOTIDE SEQUENCE [LARGE SCALE GENOMIC DNA]</scope>
    <source>
        <strain evidence="3 4">PWU4</strain>
    </source>
</reference>
<organism evidence="3 4">
    <name type="scientific">Chryseosolibacter histidini</name>
    <dbReference type="NCBI Taxonomy" id="2782349"/>
    <lineage>
        <taxon>Bacteria</taxon>
        <taxon>Pseudomonadati</taxon>
        <taxon>Bacteroidota</taxon>
        <taxon>Cytophagia</taxon>
        <taxon>Cytophagales</taxon>
        <taxon>Chryseotaleaceae</taxon>
        <taxon>Chryseosolibacter</taxon>
    </lineage>
</organism>
<dbReference type="PANTHER" id="PTHR43283:SF7">
    <property type="entry name" value="BETA-LACTAMASE-RELATED DOMAIN-CONTAINING PROTEIN"/>
    <property type="match status" value="1"/>
</dbReference>
<dbReference type="PROSITE" id="PS51257">
    <property type="entry name" value="PROKAR_LIPOPROTEIN"/>
    <property type="match status" value="1"/>
</dbReference>
<feature type="domain" description="Beta-lactamase-related" evidence="2">
    <location>
        <begin position="66"/>
        <end position="346"/>
    </location>
</feature>
<dbReference type="InterPro" id="IPR012338">
    <property type="entry name" value="Beta-lactam/transpept-like"/>
</dbReference>
<dbReference type="Gene3D" id="3.40.710.10">
    <property type="entry name" value="DD-peptidase/beta-lactamase superfamily"/>
    <property type="match status" value="1"/>
</dbReference>
<dbReference type="EMBL" id="JAHESF010000013">
    <property type="protein sequence ID" value="MBT1698157.1"/>
    <property type="molecule type" value="Genomic_DNA"/>
</dbReference>
<dbReference type="InterPro" id="IPR001466">
    <property type="entry name" value="Beta-lactam-related"/>
</dbReference>
<evidence type="ECO:0000256" key="1">
    <source>
        <dbReference type="SAM" id="SignalP"/>
    </source>
</evidence>
<protein>
    <submittedName>
        <fullName evidence="3">Beta-lactamase family protein</fullName>
    </submittedName>
</protein>
<keyword evidence="4" id="KW-1185">Reference proteome</keyword>
<accession>A0AAP2DNK5</accession>
<evidence type="ECO:0000313" key="4">
    <source>
        <dbReference type="Proteomes" id="UP001319200"/>
    </source>
</evidence>
<feature type="chain" id="PRO_5042975850" evidence="1">
    <location>
        <begin position="21"/>
        <end position="361"/>
    </location>
</feature>
<evidence type="ECO:0000259" key="2">
    <source>
        <dbReference type="Pfam" id="PF00144"/>
    </source>
</evidence>
<feature type="signal peptide" evidence="1">
    <location>
        <begin position="1"/>
        <end position="20"/>
    </location>
</feature>
<dbReference type="RefSeq" id="WP_254164037.1">
    <property type="nucleotide sequence ID" value="NZ_JAHESF010000013.1"/>
</dbReference>
<comment type="caution">
    <text evidence="3">The sequence shown here is derived from an EMBL/GenBank/DDBJ whole genome shotgun (WGS) entry which is preliminary data.</text>
</comment>
<dbReference type="Pfam" id="PF00144">
    <property type="entry name" value="Beta-lactamase"/>
    <property type="match status" value="1"/>
</dbReference>
<dbReference type="SUPFAM" id="SSF56601">
    <property type="entry name" value="beta-lactamase/transpeptidase-like"/>
    <property type="match status" value="1"/>
</dbReference>
<dbReference type="PANTHER" id="PTHR43283">
    <property type="entry name" value="BETA-LACTAMASE-RELATED"/>
    <property type="match status" value="1"/>
</dbReference>
<name>A0AAP2DNK5_9BACT</name>
<proteinExistence type="predicted"/>
<dbReference type="InterPro" id="IPR050789">
    <property type="entry name" value="Diverse_Enzym_Activities"/>
</dbReference>
<gene>
    <name evidence="3" type="ORF">KK083_14790</name>
</gene>
<keyword evidence="1" id="KW-0732">Signal</keyword>
<dbReference type="AlphaFoldDB" id="A0AAP2DNK5"/>
<evidence type="ECO:0000313" key="3">
    <source>
        <dbReference type="EMBL" id="MBT1698157.1"/>
    </source>
</evidence>
<sequence length="361" mass="39820">MIRIRSLLFSLLITTSCCVAQNRPDPLQPPIPDLPQAQLSSVGMKKDTIARLIDLIRSTPPRDFRALVVIKDNKLVVEEYFNTYWRETIHDIRSAGKGITALLLGIAIDKGLVKSTEQSIYDFFPGKKFEVPDAAHKSIKIKHLLNMSSGLYVNDDDDNAPGNTANWLLKDNWVNFATSVPMTSSPGEKYVYADICPMLIGAIIEQTSGKKLSAFAKENLFDPLGIREFYWYTAPNGSTGPMGNLYLSAVDFAKIGQVVAGHGKWQGKKIVSESWIKEISAVNFDISNEGPFAQGYGTFWFKSTKNVDGKLYECLFASGNGGNLLFVVPGKNLVVSLLSSAYGGGHKRSHNIFEAVLRSLE</sequence>
<dbReference type="Proteomes" id="UP001319200">
    <property type="component" value="Unassembled WGS sequence"/>
</dbReference>